<name>A0A2S1QZR7_9FLAO</name>
<dbReference type="AlphaFoldDB" id="A0A2S1QZR7"/>
<dbReference type="EMBL" id="CP029186">
    <property type="protein sequence ID" value="AWH85912.1"/>
    <property type="molecule type" value="Genomic_DNA"/>
</dbReference>
<reference evidence="1 2" key="1">
    <citation type="submission" date="2018-04" db="EMBL/GenBank/DDBJ databases">
        <title>Genome sequencing of Flavobacterium sp. HYN0059.</title>
        <authorList>
            <person name="Yi H."/>
            <person name="Baek C."/>
        </authorList>
    </citation>
    <scope>NUCLEOTIDE SEQUENCE [LARGE SCALE GENOMIC DNA]</scope>
    <source>
        <strain evidence="1 2">HYN0059</strain>
    </source>
</reference>
<evidence type="ECO:0000313" key="2">
    <source>
        <dbReference type="Proteomes" id="UP000244929"/>
    </source>
</evidence>
<proteinExistence type="predicted"/>
<dbReference type="KEGG" id="falb:HYN59_12710"/>
<keyword evidence="2" id="KW-1185">Reference proteome</keyword>
<protein>
    <submittedName>
        <fullName evidence="1">Uncharacterized protein</fullName>
    </submittedName>
</protein>
<sequence>MYARIFFIKAREANKAVLFRHGPTKWTQMLIWNLDNDSIEPGQWIDKKIQVRRCDISPTGTYLIYLIDHEEYQPSRIITRTVISRPPYWMDLAAWEHENTLFGTGGGLFDDENTIVLNVNNPVEPLSGLPIPASVKIATVKTGNDYNVWKGQINTLLDHRLQREGWAEISDDKFVAAETSGITHRNPNPIWAELQHASLELIVPKLWKKAITNSTSLLRISFYHSEHRKNFDFFYIAKKDKKTKLKGIKWADTDNNNRIIATKEGRLYASKVLGDGSVDYANLELILDLNPQQPKRILTPESMKQWV</sequence>
<gene>
    <name evidence="1" type="ORF">HYN59_12710</name>
</gene>
<accession>A0A2S1QZR7</accession>
<dbReference type="Proteomes" id="UP000244929">
    <property type="component" value="Chromosome"/>
</dbReference>
<organism evidence="1 2">
    <name type="scientific">Flavobacterium album</name>
    <dbReference type="NCBI Taxonomy" id="2175091"/>
    <lineage>
        <taxon>Bacteria</taxon>
        <taxon>Pseudomonadati</taxon>
        <taxon>Bacteroidota</taxon>
        <taxon>Flavobacteriia</taxon>
        <taxon>Flavobacteriales</taxon>
        <taxon>Flavobacteriaceae</taxon>
        <taxon>Flavobacterium</taxon>
    </lineage>
</organism>
<evidence type="ECO:0000313" key="1">
    <source>
        <dbReference type="EMBL" id="AWH85912.1"/>
    </source>
</evidence>